<proteinExistence type="predicted"/>
<dbReference type="EMBL" id="DXCV01000001">
    <property type="protein sequence ID" value="HIY87092.1"/>
    <property type="molecule type" value="Genomic_DNA"/>
</dbReference>
<keyword evidence="1" id="KW-0472">Membrane</keyword>
<evidence type="ECO:0000313" key="3">
    <source>
        <dbReference type="Proteomes" id="UP000886851"/>
    </source>
</evidence>
<sequence length="81" mass="9072">MGKWMEQQHQQKEAKEKDKTRREKLAGFFFDLAKLCFAGLVVGAITPLLTQTENGINWAIIIGGIVSTYWFAVSANNILKG</sequence>
<protein>
    <submittedName>
        <fullName evidence="2">Uncharacterized protein</fullName>
    </submittedName>
</protein>
<organism evidence="2 3">
    <name type="scientific">Candidatus Bacteroides pullicola</name>
    <dbReference type="NCBI Taxonomy" id="2838475"/>
    <lineage>
        <taxon>Bacteria</taxon>
        <taxon>Pseudomonadati</taxon>
        <taxon>Bacteroidota</taxon>
        <taxon>Bacteroidia</taxon>
        <taxon>Bacteroidales</taxon>
        <taxon>Bacteroidaceae</taxon>
        <taxon>Bacteroides</taxon>
    </lineage>
</organism>
<reference evidence="2" key="2">
    <citation type="submission" date="2021-04" db="EMBL/GenBank/DDBJ databases">
        <authorList>
            <person name="Gilroy R."/>
        </authorList>
    </citation>
    <scope>NUCLEOTIDE SEQUENCE</scope>
    <source>
        <strain evidence="2">Gambia2-208</strain>
    </source>
</reference>
<accession>A0A9D1ZJ22</accession>
<feature type="transmembrane region" description="Helical" evidence="1">
    <location>
        <begin position="25"/>
        <end position="49"/>
    </location>
</feature>
<evidence type="ECO:0000313" key="2">
    <source>
        <dbReference type="EMBL" id="HIY87092.1"/>
    </source>
</evidence>
<feature type="transmembrane region" description="Helical" evidence="1">
    <location>
        <begin position="55"/>
        <end position="79"/>
    </location>
</feature>
<keyword evidence="1" id="KW-0812">Transmembrane</keyword>
<comment type="caution">
    <text evidence="2">The sequence shown here is derived from an EMBL/GenBank/DDBJ whole genome shotgun (WGS) entry which is preliminary data.</text>
</comment>
<dbReference type="AlphaFoldDB" id="A0A9D1ZJ22"/>
<keyword evidence="1" id="KW-1133">Transmembrane helix</keyword>
<name>A0A9D1ZJ22_9BACE</name>
<evidence type="ECO:0000256" key="1">
    <source>
        <dbReference type="SAM" id="Phobius"/>
    </source>
</evidence>
<reference evidence="2" key="1">
    <citation type="journal article" date="2021" name="PeerJ">
        <title>Extensive microbial diversity within the chicken gut microbiome revealed by metagenomics and culture.</title>
        <authorList>
            <person name="Gilroy R."/>
            <person name="Ravi A."/>
            <person name="Getino M."/>
            <person name="Pursley I."/>
            <person name="Horton D.L."/>
            <person name="Alikhan N.F."/>
            <person name="Baker D."/>
            <person name="Gharbi K."/>
            <person name="Hall N."/>
            <person name="Watson M."/>
            <person name="Adriaenssens E.M."/>
            <person name="Foster-Nyarko E."/>
            <person name="Jarju S."/>
            <person name="Secka A."/>
            <person name="Antonio M."/>
            <person name="Oren A."/>
            <person name="Chaudhuri R.R."/>
            <person name="La Ragione R."/>
            <person name="Hildebrand F."/>
            <person name="Pallen M.J."/>
        </authorList>
    </citation>
    <scope>NUCLEOTIDE SEQUENCE</scope>
    <source>
        <strain evidence="2">Gambia2-208</strain>
    </source>
</reference>
<dbReference type="Proteomes" id="UP000886851">
    <property type="component" value="Unassembled WGS sequence"/>
</dbReference>
<gene>
    <name evidence="2" type="ORF">H9824_00060</name>
</gene>